<dbReference type="SUPFAM" id="SSF52980">
    <property type="entry name" value="Restriction endonuclease-like"/>
    <property type="match status" value="1"/>
</dbReference>
<protein>
    <recommendedName>
        <fullName evidence="3">AbiEi antitoxin C-terminal domain-containing protein</fullName>
    </recommendedName>
</protein>
<dbReference type="Gene3D" id="3.40.960.10">
    <property type="entry name" value="VSR Endonuclease"/>
    <property type="match status" value="1"/>
</dbReference>
<evidence type="ECO:0008006" key="3">
    <source>
        <dbReference type="Google" id="ProtNLM"/>
    </source>
</evidence>
<evidence type="ECO:0000313" key="1">
    <source>
        <dbReference type="EMBL" id="QYL15950.1"/>
    </source>
</evidence>
<proteinExistence type="predicted"/>
<keyword evidence="2" id="KW-1185">Reference proteome</keyword>
<gene>
    <name evidence="1" type="ORF">K0O64_23290</name>
</gene>
<name>A0ABX8VJK1_9MYCO</name>
<sequence length="283" mass="31034">MPLPFTGSAAVADGLLTRGQLRWNYTAIHPDVYIRNGAERTLDVRTRAAALWVPDGIIAGRAAAALHGTSWVAPTTPIELIGRARRRQAGVIVRAERIHPDEFEPLGDLAVTTPARTALDVARHLPRGEAVAHLDALAAATGFEAAAALALADRYPGARGIQRARTVLPLTDAGAQSPRETWLRLLLIEAGYPRPVTQIPVSDGYATAFVDLGWDEPKIGLEYEGAHHQSDRGQHVRDISRYDMLEALGWLIIRVVKEHSRAYILHRVEDAFTRRRMPLPKSA</sequence>
<reference evidence="1 2" key="1">
    <citation type="submission" date="2021-07" db="EMBL/GenBank/DDBJ databases">
        <title>Whole genome sequencing of non-tuberculosis mycobacteria type-strains.</title>
        <authorList>
            <person name="Igarashi Y."/>
            <person name="Osugi A."/>
            <person name="Mitarai S."/>
        </authorList>
    </citation>
    <scope>NUCLEOTIDE SEQUENCE [LARGE SCALE GENOMIC DNA]</scope>
    <source>
        <strain evidence="1 2">JCM 16370</strain>
    </source>
</reference>
<evidence type="ECO:0000313" key="2">
    <source>
        <dbReference type="Proteomes" id="UP000825367"/>
    </source>
</evidence>
<dbReference type="RefSeq" id="WP_071949454.1">
    <property type="nucleotide sequence ID" value="NZ_BAAAVX010000040.1"/>
</dbReference>
<dbReference type="InterPro" id="IPR011335">
    <property type="entry name" value="Restrct_endonuc-II-like"/>
</dbReference>
<accession>A0ABX8VJK1</accession>
<organism evidence="1 2">
    <name type="scientific">Mycolicibacterium pallens</name>
    <dbReference type="NCBI Taxonomy" id="370524"/>
    <lineage>
        <taxon>Bacteria</taxon>
        <taxon>Bacillati</taxon>
        <taxon>Actinomycetota</taxon>
        <taxon>Actinomycetes</taxon>
        <taxon>Mycobacteriales</taxon>
        <taxon>Mycobacteriaceae</taxon>
        <taxon>Mycolicibacterium</taxon>
    </lineage>
</organism>
<dbReference type="EMBL" id="CP080333">
    <property type="protein sequence ID" value="QYL15950.1"/>
    <property type="molecule type" value="Genomic_DNA"/>
</dbReference>
<dbReference type="Proteomes" id="UP000825367">
    <property type="component" value="Chromosome"/>
</dbReference>